<evidence type="ECO:0000256" key="1">
    <source>
        <dbReference type="ARBA" id="ARBA00004167"/>
    </source>
</evidence>
<evidence type="ECO:0000256" key="3">
    <source>
        <dbReference type="ARBA" id="ARBA00022729"/>
    </source>
</evidence>
<feature type="transmembrane region" description="Helical" evidence="7">
    <location>
        <begin position="193"/>
        <end position="210"/>
    </location>
</feature>
<keyword evidence="4 7" id="KW-1133">Transmembrane helix</keyword>
<dbReference type="NCBIfam" id="TIGR04211">
    <property type="entry name" value="SH3_and_anchor"/>
    <property type="match status" value="1"/>
</dbReference>
<dbReference type="SMART" id="SM00287">
    <property type="entry name" value="SH3b"/>
    <property type="match status" value="1"/>
</dbReference>
<dbReference type="RefSeq" id="WP_148895243.1">
    <property type="nucleotide sequence ID" value="NZ_VNIB01000003.1"/>
</dbReference>
<comment type="caution">
    <text evidence="10">The sequence shown here is derived from an EMBL/GenBank/DDBJ whole genome shotgun (WGS) entry which is preliminary data.</text>
</comment>
<evidence type="ECO:0000313" key="10">
    <source>
        <dbReference type="EMBL" id="TYO99323.1"/>
    </source>
</evidence>
<keyword evidence="5 7" id="KW-0472">Membrane</keyword>
<name>A0A5D3WMA0_9BACT</name>
<feature type="domain" description="SH3b" evidence="9">
    <location>
        <begin position="20"/>
        <end position="84"/>
    </location>
</feature>
<keyword evidence="3 8" id="KW-0732">Signal</keyword>
<reference evidence="10 11" key="1">
    <citation type="submission" date="2019-07" db="EMBL/GenBank/DDBJ databases">
        <title>Genomic Encyclopedia of Type Strains, Phase IV (KMG-IV): sequencing the most valuable type-strain genomes for metagenomic binning, comparative biology and taxonomic classification.</title>
        <authorList>
            <person name="Goeker M."/>
        </authorList>
    </citation>
    <scope>NUCLEOTIDE SEQUENCE [LARGE SCALE GENOMIC DNA]</scope>
    <source>
        <strain evidence="10 11">SS015</strain>
    </source>
</reference>
<comment type="subcellular location">
    <subcellularLocation>
        <location evidence="1">Membrane</location>
        <topology evidence="1">Single-pass membrane protein</topology>
    </subcellularLocation>
</comment>
<feature type="coiled-coil region" evidence="6">
    <location>
        <begin position="90"/>
        <end position="183"/>
    </location>
</feature>
<accession>A0A5D3WMA0</accession>
<organism evidence="10 11">
    <name type="scientific">Geothermobacter ehrlichii</name>
    <dbReference type="NCBI Taxonomy" id="213224"/>
    <lineage>
        <taxon>Bacteria</taxon>
        <taxon>Pseudomonadati</taxon>
        <taxon>Thermodesulfobacteriota</taxon>
        <taxon>Desulfuromonadia</taxon>
        <taxon>Desulfuromonadales</taxon>
        <taxon>Geothermobacteraceae</taxon>
        <taxon>Geothermobacter</taxon>
    </lineage>
</organism>
<dbReference type="Gene3D" id="2.30.30.40">
    <property type="entry name" value="SH3 Domains"/>
    <property type="match status" value="1"/>
</dbReference>
<dbReference type="InterPro" id="IPR016476">
    <property type="entry name" value="SH3_dom_pro"/>
</dbReference>
<sequence>MLRLSFLLLGLLLAATAVSAETGYVTDQLVLTLRSAPTAEYEILDHLKTDTRVEILGEEGKFLRVRTTDGKEGYVLRQYITDRTPKKFTIQKQAQQIEQLKRQLAAASDDNSQMREQLAALQSANARLQEELAQHKARFDKTSRQYQKLLEASRNLLELTQERDRLREENGHLATEVERLKEENASLLTTGSIKWFLAGAGVLFFGWILGKLSRRKRRPF</sequence>
<dbReference type="AlphaFoldDB" id="A0A5D3WMA0"/>
<gene>
    <name evidence="10" type="ORF">EDC39_103169</name>
</gene>
<evidence type="ECO:0000256" key="6">
    <source>
        <dbReference type="SAM" id="Coils"/>
    </source>
</evidence>
<evidence type="ECO:0000313" key="11">
    <source>
        <dbReference type="Proteomes" id="UP000324159"/>
    </source>
</evidence>
<evidence type="ECO:0000256" key="5">
    <source>
        <dbReference type="ARBA" id="ARBA00023136"/>
    </source>
</evidence>
<proteinExistence type="predicted"/>
<keyword evidence="2 7" id="KW-0812">Transmembrane</keyword>
<dbReference type="EMBL" id="VNIB01000003">
    <property type="protein sequence ID" value="TYO99323.1"/>
    <property type="molecule type" value="Genomic_DNA"/>
</dbReference>
<keyword evidence="6" id="KW-0175">Coiled coil</keyword>
<evidence type="ECO:0000256" key="8">
    <source>
        <dbReference type="SAM" id="SignalP"/>
    </source>
</evidence>
<evidence type="ECO:0000259" key="9">
    <source>
        <dbReference type="PROSITE" id="PS51781"/>
    </source>
</evidence>
<dbReference type="Proteomes" id="UP000324159">
    <property type="component" value="Unassembled WGS sequence"/>
</dbReference>
<dbReference type="OrthoDB" id="5418566at2"/>
<evidence type="ECO:0000256" key="2">
    <source>
        <dbReference type="ARBA" id="ARBA00022692"/>
    </source>
</evidence>
<protein>
    <submittedName>
        <fullName evidence="10">SH3 domain protein</fullName>
    </submittedName>
</protein>
<dbReference type="InterPro" id="IPR003646">
    <property type="entry name" value="SH3-like_bac-type"/>
</dbReference>
<evidence type="ECO:0000256" key="4">
    <source>
        <dbReference type="ARBA" id="ARBA00022989"/>
    </source>
</evidence>
<keyword evidence="11" id="KW-1185">Reference proteome</keyword>
<feature type="signal peptide" evidence="8">
    <location>
        <begin position="1"/>
        <end position="20"/>
    </location>
</feature>
<dbReference type="Pfam" id="PF08239">
    <property type="entry name" value="SH3_3"/>
    <property type="match status" value="1"/>
</dbReference>
<evidence type="ECO:0000256" key="7">
    <source>
        <dbReference type="SAM" id="Phobius"/>
    </source>
</evidence>
<feature type="chain" id="PRO_5022989143" evidence="8">
    <location>
        <begin position="21"/>
        <end position="220"/>
    </location>
</feature>
<dbReference type="GO" id="GO:0016020">
    <property type="term" value="C:membrane"/>
    <property type="evidence" value="ECO:0007669"/>
    <property type="project" value="UniProtKB-SubCell"/>
</dbReference>
<dbReference type="PROSITE" id="PS51781">
    <property type="entry name" value="SH3B"/>
    <property type="match status" value="1"/>
</dbReference>